<gene>
    <name evidence="4" type="ORF">RMAR00112_LOCUS20260</name>
    <name evidence="5" type="ORF">RMAR00112_LOCUS20271</name>
    <name evidence="6" type="ORF">RMAR00112_LOCUS20281</name>
</gene>
<dbReference type="EMBL" id="HBHW01026026">
    <property type="protein sequence ID" value="CAE0052234.1"/>
    <property type="molecule type" value="Transcribed_RNA"/>
</dbReference>
<dbReference type="PANTHER" id="PTHR47447">
    <property type="entry name" value="OS03G0856100 PROTEIN"/>
    <property type="match status" value="1"/>
</dbReference>
<dbReference type="InterPro" id="IPR011990">
    <property type="entry name" value="TPR-like_helical_dom_sf"/>
</dbReference>
<reference evidence="6" key="1">
    <citation type="submission" date="2021-01" db="EMBL/GenBank/DDBJ databases">
        <authorList>
            <person name="Corre E."/>
            <person name="Pelletier E."/>
            <person name="Niang G."/>
            <person name="Scheremetjew M."/>
            <person name="Finn R."/>
            <person name="Kale V."/>
            <person name="Holt S."/>
            <person name="Cochrane G."/>
            <person name="Meng A."/>
            <person name="Brown T."/>
            <person name="Cohen L."/>
        </authorList>
    </citation>
    <scope>NUCLEOTIDE SEQUENCE</scope>
    <source>
        <strain evidence="6">CCMP 769</strain>
    </source>
</reference>
<dbReference type="Pfam" id="PF13812">
    <property type="entry name" value="PPR_3"/>
    <property type="match status" value="1"/>
</dbReference>
<organism evidence="6">
    <name type="scientific">Rhodosorus marinus</name>
    <dbReference type="NCBI Taxonomy" id="101924"/>
    <lineage>
        <taxon>Eukaryota</taxon>
        <taxon>Rhodophyta</taxon>
        <taxon>Stylonematophyceae</taxon>
        <taxon>Stylonematales</taxon>
        <taxon>Stylonemataceae</taxon>
        <taxon>Rhodosorus</taxon>
    </lineage>
</organism>
<dbReference type="PANTHER" id="PTHR47447:SF24">
    <property type="entry name" value="PENTATRICOPEPTIDE REPEAT-CONTAINING PROTEIN"/>
    <property type="match status" value="1"/>
</dbReference>
<evidence type="ECO:0008006" key="7">
    <source>
        <dbReference type="Google" id="ProtNLM"/>
    </source>
</evidence>
<dbReference type="EMBL" id="HBHW01026048">
    <property type="protein sequence ID" value="CAE0052255.1"/>
    <property type="molecule type" value="Transcribed_RNA"/>
</dbReference>
<accession>A0A7S2ZWV8</accession>
<dbReference type="EMBL" id="HBHW01026037">
    <property type="protein sequence ID" value="CAE0052245.1"/>
    <property type="molecule type" value="Transcribed_RNA"/>
</dbReference>
<feature type="repeat" description="PPR" evidence="2">
    <location>
        <begin position="175"/>
        <end position="209"/>
    </location>
</feature>
<feature type="repeat" description="PPR" evidence="2">
    <location>
        <begin position="140"/>
        <end position="174"/>
    </location>
</feature>
<name>A0A7S2ZWV8_9RHOD</name>
<protein>
    <recommendedName>
        <fullName evidence="7">Pentacotripeptide-repeat region of PRORP domain-containing protein</fullName>
    </recommendedName>
</protein>
<evidence type="ECO:0000256" key="3">
    <source>
        <dbReference type="SAM" id="MobiDB-lite"/>
    </source>
</evidence>
<dbReference type="PROSITE" id="PS51375">
    <property type="entry name" value="PPR"/>
    <property type="match status" value="2"/>
</dbReference>
<keyword evidence="1" id="KW-0677">Repeat</keyword>
<dbReference type="Pfam" id="PF13041">
    <property type="entry name" value="PPR_2"/>
    <property type="match status" value="1"/>
</dbReference>
<evidence type="ECO:0000256" key="2">
    <source>
        <dbReference type="PROSITE-ProRule" id="PRU00708"/>
    </source>
</evidence>
<dbReference type="NCBIfam" id="TIGR00756">
    <property type="entry name" value="PPR"/>
    <property type="match status" value="1"/>
</dbReference>
<evidence type="ECO:0000313" key="4">
    <source>
        <dbReference type="EMBL" id="CAE0052234.1"/>
    </source>
</evidence>
<dbReference type="AlphaFoldDB" id="A0A7S2ZWV8"/>
<feature type="region of interest" description="Disordered" evidence="3">
    <location>
        <begin position="533"/>
        <end position="565"/>
    </location>
</feature>
<evidence type="ECO:0000313" key="6">
    <source>
        <dbReference type="EMBL" id="CAE0052255.1"/>
    </source>
</evidence>
<dbReference type="Gene3D" id="1.25.40.10">
    <property type="entry name" value="Tetratricopeptide repeat domain"/>
    <property type="match status" value="2"/>
</dbReference>
<proteinExistence type="predicted"/>
<dbReference type="InterPro" id="IPR002885">
    <property type="entry name" value="PPR_rpt"/>
</dbReference>
<sequence>MTGLSTMGRSRTWVALKRGMSTASARPALEKGLHSQKMSLASRQAALVMLEMKSLKKFRDLDRFFDELRNQGKATVAHYNLYMQGKRPSQLTEIFQEMLDNEIVPDRFTFGNLVSSLGRTELDRLQEIKALMLEYKVPRNTFFYNKELQMLSQTGDIERALAVMDEMKEMNLAPDEFTYAWIINAYSKADLHDEAFELYEEVSSTSIVRGSILQLYAVVAAISKGDLEYAKKLVFRDSINDTSPYRSRPADLILRELCIREDSAGISEFRKQLTEHGLNLSGYSYGNLIAYYGERKDMETVNSLYAEAKLRRVHRLPYLMNSLIYALSQNGLNERVEFTFESMRQTGPKPTVTTYLVLMSHFIETGDVDSVEEIISLMRLRFRRLPLSAAKLLVQMYGAKGVGYVSTLYSQLKRTRTFVDKEFYLLMLDVAKHFETPIYEDELRNDWETLRKNKSEGRTAVMTRDGVVLELMQNNDLTDVRDYMHEAGLPAGLDSKKPAGSDETKEIKLFPEGLSIFDATMMKAARRFNSVVPRVSELPDPEESDSEQAKEVAETQEAPETVSEA</sequence>
<evidence type="ECO:0000256" key="1">
    <source>
        <dbReference type="ARBA" id="ARBA00022737"/>
    </source>
</evidence>
<evidence type="ECO:0000313" key="5">
    <source>
        <dbReference type="EMBL" id="CAE0052245.1"/>
    </source>
</evidence>